<dbReference type="PANTHER" id="PTHR23306:SF3">
    <property type="entry name" value="TUMOR SUPPRESSOR PROTEIN 101"/>
    <property type="match status" value="1"/>
</dbReference>
<dbReference type="EMBL" id="GL883023">
    <property type="protein sequence ID" value="EGG16581.1"/>
    <property type="molecule type" value="Genomic_DNA"/>
</dbReference>
<dbReference type="GO" id="GO:0008333">
    <property type="term" value="P:endosome to lysosome transport"/>
    <property type="evidence" value="ECO:0007669"/>
    <property type="project" value="TreeGrafter"/>
</dbReference>
<proteinExistence type="inferred from homology"/>
<dbReference type="AlphaFoldDB" id="F4Q6S1"/>
<feature type="compositionally biased region" description="Pro residues" evidence="9">
    <location>
        <begin position="151"/>
        <end position="170"/>
    </location>
</feature>
<evidence type="ECO:0000256" key="9">
    <source>
        <dbReference type="SAM" id="MobiDB-lite"/>
    </source>
</evidence>
<dbReference type="Pfam" id="PF09454">
    <property type="entry name" value="Vps23_core"/>
    <property type="match status" value="1"/>
</dbReference>
<feature type="compositionally biased region" description="Basic and acidic residues" evidence="9">
    <location>
        <begin position="229"/>
        <end position="252"/>
    </location>
</feature>
<sequence length="422" mass="48960">MNITDKLNSIVNYLTTIRIYRDPQRVKNDTTEVFRFFPNLQPCCAPYNRGGHMVTLIYLKGTIPIVYQNVTYYIPVVVWIPETYPYVPPVVMLDPTPEMEIVKNHPQVSDNGMCHHQYLSSWTWQSNISQAVKYLCDVYSGYPPLVSKSKPAPPPPIPLDPNRDSPPPYGSSPSTNGGGGGNYSNWNQPPPTYQESIQNQQQYQGQGQQQPPPLPPKPQSPSPSQQQLLREREQQQKKEIEQREQLQREREQQQQIEIETQREKHQRDEALMKCTEKLQILLSQFYDTSSKAIEDYSENNVLLAKQREHLEKEKETLKKDTDYYQGLIQSTTDQIDKLSVWIKENESKDDIDIDVVSSPKDPLSRQLLTLVSEDATIEDMLYYLDKALHSNRITLEEYLKNVRSLAREQFMIRATIKKFKLI</sequence>
<dbReference type="GO" id="GO:0005886">
    <property type="term" value="C:plasma membrane"/>
    <property type="evidence" value="ECO:0007669"/>
    <property type="project" value="EnsemblProtists"/>
</dbReference>
<dbReference type="GeneID" id="14868578"/>
<organism evidence="12 13">
    <name type="scientific">Cavenderia fasciculata</name>
    <name type="common">Slime mold</name>
    <name type="synonym">Dictyostelium fasciculatum</name>
    <dbReference type="NCBI Taxonomy" id="261658"/>
    <lineage>
        <taxon>Eukaryota</taxon>
        <taxon>Amoebozoa</taxon>
        <taxon>Evosea</taxon>
        <taxon>Eumycetozoa</taxon>
        <taxon>Dictyostelia</taxon>
        <taxon>Acytosteliales</taxon>
        <taxon>Cavenderiaceae</taxon>
        <taxon>Cavenderia</taxon>
    </lineage>
</organism>
<feature type="coiled-coil region" evidence="8">
    <location>
        <begin position="293"/>
        <end position="320"/>
    </location>
</feature>
<evidence type="ECO:0000256" key="1">
    <source>
        <dbReference type="ARBA" id="ARBA00004177"/>
    </source>
</evidence>
<dbReference type="OrthoDB" id="18950at2759"/>
<dbReference type="GO" id="GO:0030587">
    <property type="term" value="P:sorocarp development"/>
    <property type="evidence" value="ECO:0007669"/>
    <property type="project" value="EnsemblProtists"/>
</dbReference>
<dbReference type="SUPFAM" id="SSF54495">
    <property type="entry name" value="UBC-like"/>
    <property type="match status" value="1"/>
</dbReference>
<feature type="region of interest" description="Disordered" evidence="9">
    <location>
        <begin position="148"/>
        <end position="267"/>
    </location>
</feature>
<dbReference type="PROSITE" id="PS51312">
    <property type="entry name" value="SB"/>
    <property type="match status" value="1"/>
</dbReference>
<dbReference type="Proteomes" id="UP000007797">
    <property type="component" value="Unassembled WGS sequence"/>
</dbReference>
<feature type="domain" description="SB" evidence="10">
    <location>
        <begin position="361"/>
        <end position="422"/>
    </location>
</feature>
<dbReference type="SUPFAM" id="SSF140111">
    <property type="entry name" value="Endosomal sorting complex assembly domain"/>
    <property type="match status" value="1"/>
</dbReference>
<comment type="similarity">
    <text evidence="2">Belongs to the ubiquitin-conjugating enzyme family. UEV subfamily.</text>
</comment>
<keyword evidence="4" id="KW-0967">Endosome</keyword>
<feature type="compositionally biased region" description="Pro residues" evidence="9">
    <location>
        <begin position="210"/>
        <end position="221"/>
    </location>
</feature>
<reference evidence="13" key="1">
    <citation type="journal article" date="2011" name="Genome Res.">
        <title>Phylogeny-wide analysis of social amoeba genomes highlights ancient origins for complex intercellular communication.</title>
        <authorList>
            <person name="Heidel A.J."/>
            <person name="Lawal H.M."/>
            <person name="Felder M."/>
            <person name="Schilde C."/>
            <person name="Helps N.R."/>
            <person name="Tunggal B."/>
            <person name="Rivero F."/>
            <person name="John U."/>
            <person name="Schleicher M."/>
            <person name="Eichinger L."/>
            <person name="Platzer M."/>
            <person name="Noegel A.A."/>
            <person name="Schaap P."/>
            <person name="Gloeckner G."/>
        </authorList>
    </citation>
    <scope>NUCLEOTIDE SEQUENCE [LARGE SCALE GENOMIC DNA]</scope>
    <source>
        <strain evidence="13">SH3</strain>
    </source>
</reference>
<dbReference type="KEGG" id="dfa:DFA_09128"/>
<evidence type="ECO:0000259" key="11">
    <source>
        <dbReference type="PROSITE" id="PS51322"/>
    </source>
</evidence>
<dbReference type="GO" id="GO:0001778">
    <property type="term" value="P:plasma membrane repair"/>
    <property type="evidence" value="ECO:0007669"/>
    <property type="project" value="EnsemblProtists"/>
</dbReference>
<evidence type="ECO:0000256" key="8">
    <source>
        <dbReference type="SAM" id="Coils"/>
    </source>
</evidence>
<dbReference type="GO" id="GO:0043130">
    <property type="term" value="F:ubiquitin binding"/>
    <property type="evidence" value="ECO:0007669"/>
    <property type="project" value="TreeGrafter"/>
</dbReference>
<dbReference type="OMA" id="YMNFPQP"/>
<keyword evidence="6 8" id="KW-0175">Coiled coil</keyword>
<dbReference type="PROSITE" id="PS51322">
    <property type="entry name" value="UEV"/>
    <property type="match status" value="1"/>
</dbReference>
<dbReference type="InterPro" id="IPR008883">
    <property type="entry name" value="UEV_N"/>
</dbReference>
<evidence type="ECO:0000259" key="10">
    <source>
        <dbReference type="PROSITE" id="PS51312"/>
    </source>
</evidence>
<evidence type="ECO:0000256" key="5">
    <source>
        <dbReference type="ARBA" id="ARBA00022927"/>
    </source>
</evidence>
<dbReference type="InterPro" id="IPR037202">
    <property type="entry name" value="ESCRT_assembly_dom"/>
</dbReference>
<feature type="compositionally biased region" description="Low complexity" evidence="9">
    <location>
        <begin position="194"/>
        <end position="209"/>
    </location>
</feature>
<dbReference type="Pfam" id="PF05743">
    <property type="entry name" value="UEV"/>
    <property type="match status" value="1"/>
</dbReference>
<evidence type="ECO:0000313" key="12">
    <source>
        <dbReference type="EMBL" id="EGG16581.1"/>
    </source>
</evidence>
<dbReference type="GO" id="GO:0015031">
    <property type="term" value="P:protein transport"/>
    <property type="evidence" value="ECO:0007669"/>
    <property type="project" value="UniProtKB-UniRule"/>
</dbReference>
<evidence type="ECO:0000256" key="6">
    <source>
        <dbReference type="ARBA" id="ARBA00023054"/>
    </source>
</evidence>
<dbReference type="CDD" id="cd11685">
    <property type="entry name" value="UEV_TSG101-like"/>
    <property type="match status" value="1"/>
</dbReference>
<gene>
    <name evidence="12" type="primary">tsg101</name>
    <name evidence="12" type="ORF">DFA_09128</name>
</gene>
<name>F4Q6S1_CACFS</name>
<dbReference type="RefSeq" id="XP_004354981.1">
    <property type="nucleotide sequence ID" value="XM_004354929.1"/>
</dbReference>
<keyword evidence="3 7" id="KW-0813">Transport</keyword>
<keyword evidence="5 7" id="KW-0653">Protein transport</keyword>
<dbReference type="Gene3D" id="3.10.110.10">
    <property type="entry name" value="Ubiquitin Conjugating Enzyme"/>
    <property type="match status" value="1"/>
</dbReference>
<evidence type="ECO:0000256" key="3">
    <source>
        <dbReference type="ARBA" id="ARBA00022448"/>
    </source>
</evidence>
<protein>
    <submittedName>
        <fullName evidence="12">Ubiquitin-conjugating protein</fullName>
    </submittedName>
</protein>
<evidence type="ECO:0000256" key="4">
    <source>
        <dbReference type="ARBA" id="ARBA00022753"/>
    </source>
</evidence>
<dbReference type="GO" id="GO:0000813">
    <property type="term" value="C:ESCRT I complex"/>
    <property type="evidence" value="ECO:0007669"/>
    <property type="project" value="TreeGrafter"/>
</dbReference>
<dbReference type="InterPro" id="IPR017916">
    <property type="entry name" value="SB_dom"/>
</dbReference>
<evidence type="ECO:0000313" key="13">
    <source>
        <dbReference type="Proteomes" id="UP000007797"/>
    </source>
</evidence>
<evidence type="ECO:0000256" key="2">
    <source>
        <dbReference type="ARBA" id="ARBA00009594"/>
    </source>
</evidence>
<dbReference type="PANTHER" id="PTHR23306">
    <property type="entry name" value="TUMOR SUSCEPTIBILITY GENE 101 PROTEIN-RELATED"/>
    <property type="match status" value="1"/>
</dbReference>
<accession>F4Q6S1</accession>
<dbReference type="Gene3D" id="6.10.140.820">
    <property type="match status" value="1"/>
</dbReference>
<dbReference type="InterPro" id="IPR016135">
    <property type="entry name" value="UBQ-conjugating_enzyme/RWD"/>
</dbReference>
<feature type="domain" description="UEV" evidence="11">
    <location>
        <begin position="7"/>
        <end position="149"/>
    </location>
</feature>
<dbReference type="GO" id="GO:0050830">
    <property type="term" value="P:defense response to Gram-positive bacterium"/>
    <property type="evidence" value="ECO:0007669"/>
    <property type="project" value="EnsemblProtists"/>
</dbReference>
<comment type="subcellular location">
    <subcellularLocation>
        <location evidence="1">Endosome</location>
    </subcellularLocation>
</comment>
<dbReference type="InterPro" id="IPR052070">
    <property type="entry name" value="ESCRT-I_UEV_domain"/>
</dbReference>
<dbReference type="STRING" id="1054147.F4Q6S1"/>
<dbReference type="GO" id="GO:0140220">
    <property type="term" value="C:pathogen-containing vacuole"/>
    <property type="evidence" value="ECO:0007669"/>
    <property type="project" value="EnsemblProtists"/>
</dbReference>
<evidence type="ECO:0000256" key="7">
    <source>
        <dbReference type="PROSITE-ProRule" id="PRU00644"/>
    </source>
</evidence>
<keyword evidence="13" id="KW-1185">Reference proteome</keyword>